<organism evidence="2 3">
    <name type="scientific">Exiguobacterium acetylicum</name>
    <name type="common">Brevibacterium acetylicum</name>
    <dbReference type="NCBI Taxonomy" id="41170"/>
    <lineage>
        <taxon>Bacteria</taxon>
        <taxon>Bacillati</taxon>
        <taxon>Bacillota</taxon>
        <taxon>Bacilli</taxon>
        <taxon>Bacillales</taxon>
        <taxon>Bacillales Family XII. Incertae Sedis</taxon>
        <taxon>Exiguobacterium</taxon>
    </lineage>
</organism>
<keyword evidence="2" id="KW-0540">Nuclease</keyword>
<accession>A0ABX8GBC7</accession>
<keyword evidence="2" id="KW-0378">Hydrolase</keyword>
<dbReference type="GO" id="GO:0004519">
    <property type="term" value="F:endonuclease activity"/>
    <property type="evidence" value="ECO:0007669"/>
    <property type="project" value="UniProtKB-KW"/>
</dbReference>
<gene>
    <name evidence="2" type="ORF">KKI46_01880</name>
</gene>
<dbReference type="GeneID" id="88810395"/>
<dbReference type="InterPro" id="IPR018310">
    <property type="entry name" value="Put_endonuclease_Z1-dom"/>
</dbReference>
<protein>
    <submittedName>
        <fullName evidence="2">Endonuclease</fullName>
    </submittedName>
</protein>
<dbReference type="Gene3D" id="3.40.50.300">
    <property type="entry name" value="P-loop containing nucleotide triphosphate hydrolases"/>
    <property type="match status" value="1"/>
</dbReference>
<dbReference type="RefSeq" id="WP_214813503.1">
    <property type="nucleotide sequence ID" value="NZ_CP075897.1"/>
</dbReference>
<keyword evidence="3" id="KW-1185">Reference proteome</keyword>
<name>A0ABX8GBC7_EXIAC</name>
<evidence type="ECO:0000313" key="2">
    <source>
        <dbReference type="EMBL" id="QWB30447.1"/>
    </source>
</evidence>
<feature type="domain" description="Putative endonuclease Z1" evidence="1">
    <location>
        <begin position="412"/>
        <end position="637"/>
    </location>
</feature>
<sequence length="919" mass="107487">MKKNAYQIFKEQVLENLENKEKPLKENQIEEEVNLYQTLQEVPEILKMFERKHNIEKMDKLDKKQWELMVRELEVEFDVQTNLGIVVMGEEQKQRDYTWWTMKEKIERENYYSDNYKKFISNSLPNEVIKVIEEDTDAIMNHLGNPSDDQFERYGMVVGHVQSGKTANYSSLVCKAADAGYKFIVIIAGAMNNLRNQTQERLNASFIGRDIDKKIGVANLAGYREDKRPISLTSKLKDFNRADANRNSQGISLDSITSPVIVVIKKNTSTLKNVIQWITTHYSQGVENHAMLLIDDESDYASINTKDEEDPTKINEKIRALLKLFKKSSYVAYTATPYANIFIDHNTDTENLGKDLFPEDFIYCLSAPSNYFGAEKIFLDKKKTHFYEVEDVEDIIPFNHKKDYKLPCLPESMKEAMRSFLINIAIRHLRNQENKHNSMLIHATRFTEVHKNIAGHVEKYFKDLSEVISIDGLKEKHYEKNEHLEDLKNTFEIHYKDNIEFEWESIIKKIAKFISKILIVQVHKDTKIKLEYRDDIASNVIAIGGTSLARGYTLEGLSVSYFLRNTIFYDTLMQMGRWFGYRPGYEDLCKIYTTNEIFDRFNTITEATLDLVSDLNDMARNEMTPRDFGLAVKQHPDSGLQVTAKNKLKNSESLYYEMKLDGHLKETSWIIKDKEKNEQNINLIKNLIENKITPYYTQPKPRYWIDVPKNVVSEFINNFSIYEVPDDDFGMRSKMPVKFIKQYIESVDTFWDVAIYSGNSEQRLDIENLEGFYQERKINDRGRFYEIEHRQVSSGNAENIAITVEEYNEIKNIKRKNKEDRRIVKEQKKENELNEIELYSVRKAVRNIMKKPLLMLHIIDGHLVDSKIKTDKAEKVNLAAFGISFPGGIKSMTRNVRLQVNSVYLRNMKNMLEDEVYDD</sequence>
<keyword evidence="2" id="KW-0255">Endonuclease</keyword>
<proteinExistence type="predicted"/>
<dbReference type="Proteomes" id="UP000679498">
    <property type="component" value="Chromosome"/>
</dbReference>
<dbReference type="EMBL" id="CP075897">
    <property type="protein sequence ID" value="QWB30447.1"/>
    <property type="molecule type" value="Genomic_DNA"/>
</dbReference>
<dbReference type="InterPro" id="IPR027417">
    <property type="entry name" value="P-loop_NTPase"/>
</dbReference>
<dbReference type="Pfam" id="PF10593">
    <property type="entry name" value="Z1"/>
    <property type="match status" value="1"/>
</dbReference>
<evidence type="ECO:0000313" key="3">
    <source>
        <dbReference type="Proteomes" id="UP000679498"/>
    </source>
</evidence>
<evidence type="ECO:0000259" key="1">
    <source>
        <dbReference type="Pfam" id="PF10593"/>
    </source>
</evidence>
<dbReference type="SUPFAM" id="SSF52540">
    <property type="entry name" value="P-loop containing nucleoside triphosphate hydrolases"/>
    <property type="match status" value="1"/>
</dbReference>
<reference evidence="2 3" key="1">
    <citation type="submission" date="2021-05" db="EMBL/GenBank/DDBJ databases">
        <title>Biocontrol using Exiguobacterium acetylicum SI17 against litchi downy blight caused by Peronophythora litchii.</title>
        <authorList>
            <person name="Zheng L."/>
        </authorList>
    </citation>
    <scope>NUCLEOTIDE SEQUENCE [LARGE SCALE GENOMIC DNA]</scope>
    <source>
        <strain evidence="2 3">SI17</strain>
    </source>
</reference>